<proteinExistence type="predicted"/>
<gene>
    <name evidence="1" type="ORF">GEV01_10065</name>
</gene>
<dbReference type="Proteomes" id="UP000444318">
    <property type="component" value="Unassembled WGS sequence"/>
</dbReference>
<reference evidence="1 2" key="1">
    <citation type="submission" date="2019-10" db="EMBL/GenBank/DDBJ databases">
        <title>Two novel species isolated from a subtropical stream in China.</title>
        <authorList>
            <person name="Lu H."/>
        </authorList>
    </citation>
    <scope>NUCLEOTIDE SEQUENCE [LARGE SCALE GENOMIC DNA]</scope>
    <source>
        <strain evidence="1 2">FT103W</strain>
    </source>
</reference>
<dbReference type="EMBL" id="WHUF01000002">
    <property type="protein sequence ID" value="MQA19851.1"/>
    <property type="molecule type" value="Genomic_DNA"/>
</dbReference>
<comment type="caution">
    <text evidence="1">The sequence shown here is derived from an EMBL/GenBank/DDBJ whole genome shotgun (WGS) entry which is preliminary data.</text>
</comment>
<name>A0A843SCD7_9BURK</name>
<accession>A0A843SCD7</accession>
<evidence type="ECO:0000313" key="1">
    <source>
        <dbReference type="EMBL" id="MQA19851.1"/>
    </source>
</evidence>
<evidence type="ECO:0000313" key="2">
    <source>
        <dbReference type="Proteomes" id="UP000444318"/>
    </source>
</evidence>
<dbReference type="AlphaFoldDB" id="A0A843SCD7"/>
<keyword evidence="2" id="KW-1185">Reference proteome</keyword>
<organism evidence="1 2">
    <name type="scientific">Rugamonas rivuli</name>
    <dbReference type="NCBI Taxonomy" id="2743358"/>
    <lineage>
        <taxon>Bacteria</taxon>
        <taxon>Pseudomonadati</taxon>
        <taxon>Pseudomonadota</taxon>
        <taxon>Betaproteobacteria</taxon>
        <taxon>Burkholderiales</taxon>
        <taxon>Oxalobacteraceae</taxon>
        <taxon>Telluria group</taxon>
        <taxon>Rugamonas</taxon>
    </lineage>
</organism>
<dbReference type="RefSeq" id="WP_152803847.1">
    <property type="nucleotide sequence ID" value="NZ_WHUF01000002.1"/>
</dbReference>
<protein>
    <submittedName>
        <fullName evidence="1">Uncharacterized protein</fullName>
    </submittedName>
</protein>
<sequence>MIAPFKAVAAAGDWSAQLHALAELLQMDVLPPGQVLRRALADDRYASNLFMSRGQPTLLRKLLASPGNAAFAEAAVAADSADIAAVPALATVGHAVAAMGRWAASGFATLSVDQAEARMAVCRPCAHYTAAPKNLLYGLTFDAAVDMNICSACGCVARRKAKLASEDCPKGYWPITQSKETHHA</sequence>